<dbReference type="AlphaFoldDB" id="A0A9P8UBL8"/>
<comment type="caution">
    <text evidence="3">The sequence shown here is derived from an EMBL/GenBank/DDBJ whole genome shotgun (WGS) entry which is preliminary data.</text>
</comment>
<dbReference type="Proteomes" id="UP000758603">
    <property type="component" value="Unassembled WGS sequence"/>
</dbReference>
<dbReference type="GeneID" id="70129876"/>
<gene>
    <name evidence="3" type="ORF">BKA67DRAFT_541756</name>
</gene>
<dbReference type="RefSeq" id="XP_045952060.1">
    <property type="nucleotide sequence ID" value="XM_046100984.1"/>
</dbReference>
<keyword evidence="4" id="KW-1185">Reference proteome</keyword>
<dbReference type="EMBL" id="JAGPXC010000011">
    <property type="protein sequence ID" value="KAH6645546.1"/>
    <property type="molecule type" value="Genomic_DNA"/>
</dbReference>
<evidence type="ECO:0000256" key="2">
    <source>
        <dbReference type="SAM" id="MobiDB-lite"/>
    </source>
</evidence>
<evidence type="ECO:0000313" key="4">
    <source>
        <dbReference type="Proteomes" id="UP000758603"/>
    </source>
</evidence>
<evidence type="ECO:0000256" key="1">
    <source>
        <dbReference type="SAM" id="Coils"/>
    </source>
</evidence>
<accession>A0A9P8UBL8</accession>
<reference evidence="3" key="1">
    <citation type="journal article" date="2021" name="Nat. Commun.">
        <title>Genetic determinants of endophytism in the Arabidopsis root mycobiome.</title>
        <authorList>
            <person name="Mesny F."/>
            <person name="Miyauchi S."/>
            <person name="Thiergart T."/>
            <person name="Pickel B."/>
            <person name="Atanasova L."/>
            <person name="Karlsson M."/>
            <person name="Huettel B."/>
            <person name="Barry K.W."/>
            <person name="Haridas S."/>
            <person name="Chen C."/>
            <person name="Bauer D."/>
            <person name="Andreopoulos W."/>
            <person name="Pangilinan J."/>
            <person name="LaButti K."/>
            <person name="Riley R."/>
            <person name="Lipzen A."/>
            <person name="Clum A."/>
            <person name="Drula E."/>
            <person name="Henrissat B."/>
            <person name="Kohler A."/>
            <person name="Grigoriev I.V."/>
            <person name="Martin F.M."/>
            <person name="Hacquard S."/>
        </authorList>
    </citation>
    <scope>NUCLEOTIDE SEQUENCE</scope>
    <source>
        <strain evidence="3">MPI-SDFR-AT-0073</strain>
    </source>
</reference>
<sequence>MSKRHLHERDLSFPSPALSHHLTLPDDEIAAVEQEDELSQALLLLIESVLRDMQDELQQQLKAQLQESQMERVQHKKELSSLAESLVAKLHTTKEQGVEDIEKRVGIHNLPEHCGRRGHPRQ</sequence>
<organism evidence="3 4">
    <name type="scientific">Truncatella angustata</name>
    <dbReference type="NCBI Taxonomy" id="152316"/>
    <lineage>
        <taxon>Eukaryota</taxon>
        <taxon>Fungi</taxon>
        <taxon>Dikarya</taxon>
        <taxon>Ascomycota</taxon>
        <taxon>Pezizomycotina</taxon>
        <taxon>Sordariomycetes</taxon>
        <taxon>Xylariomycetidae</taxon>
        <taxon>Amphisphaeriales</taxon>
        <taxon>Sporocadaceae</taxon>
        <taxon>Truncatella</taxon>
    </lineage>
</organism>
<proteinExistence type="predicted"/>
<name>A0A9P8UBL8_9PEZI</name>
<evidence type="ECO:0000313" key="3">
    <source>
        <dbReference type="EMBL" id="KAH6645546.1"/>
    </source>
</evidence>
<keyword evidence="1" id="KW-0175">Coiled coil</keyword>
<feature type="coiled-coil region" evidence="1">
    <location>
        <begin position="58"/>
        <end position="85"/>
    </location>
</feature>
<protein>
    <submittedName>
        <fullName evidence="3">Uncharacterized protein</fullName>
    </submittedName>
</protein>
<feature type="region of interest" description="Disordered" evidence="2">
    <location>
        <begin position="1"/>
        <end position="20"/>
    </location>
</feature>